<comment type="caution">
    <text evidence="2">The sequence shown here is derived from an EMBL/GenBank/DDBJ whole genome shotgun (WGS) entry which is preliminary data.</text>
</comment>
<proteinExistence type="predicted"/>
<keyword evidence="3" id="KW-1185">Reference proteome</keyword>
<evidence type="ECO:0000256" key="1">
    <source>
        <dbReference type="SAM" id="MobiDB-lite"/>
    </source>
</evidence>
<name>A0A1E7JNB5_9ACTN</name>
<gene>
    <name evidence="2" type="ORF">AN215_08430</name>
</gene>
<organism evidence="2 3">
    <name type="scientific">Streptomyces abyssalis</name>
    <dbReference type="NCBI Taxonomy" id="933944"/>
    <lineage>
        <taxon>Bacteria</taxon>
        <taxon>Bacillati</taxon>
        <taxon>Actinomycetota</taxon>
        <taxon>Actinomycetes</taxon>
        <taxon>Kitasatosporales</taxon>
        <taxon>Streptomycetaceae</taxon>
        <taxon>Streptomyces</taxon>
    </lineage>
</organism>
<evidence type="ECO:0000313" key="3">
    <source>
        <dbReference type="Proteomes" id="UP000176087"/>
    </source>
</evidence>
<evidence type="ECO:0000313" key="2">
    <source>
        <dbReference type="EMBL" id="OEU89734.1"/>
    </source>
</evidence>
<dbReference type="EMBL" id="LJGT01000038">
    <property type="protein sequence ID" value="OEU89734.1"/>
    <property type="molecule type" value="Genomic_DNA"/>
</dbReference>
<dbReference type="AlphaFoldDB" id="A0A1E7JNB5"/>
<reference evidence="2 3" key="1">
    <citation type="journal article" date="2016" name="Front. Microbiol.">
        <title>Comparative Genomics Analysis of Streptomyces Species Reveals Their Adaptation to the Marine Environment and Their Diversity at the Genomic Level.</title>
        <authorList>
            <person name="Tian X."/>
            <person name="Zhang Z."/>
            <person name="Yang T."/>
            <person name="Chen M."/>
            <person name="Li J."/>
            <person name="Chen F."/>
            <person name="Yang J."/>
            <person name="Li W."/>
            <person name="Zhang B."/>
            <person name="Zhang Z."/>
            <person name="Wu J."/>
            <person name="Zhang C."/>
            <person name="Long L."/>
            <person name="Xiao J."/>
        </authorList>
    </citation>
    <scope>NUCLEOTIDE SEQUENCE [LARGE SCALE GENOMIC DNA]</scope>
    <source>
        <strain evidence="2 3">SCSIO 10390</strain>
    </source>
</reference>
<sequence length="66" mass="7208">MFDSMAGSFVRSAVEDVAHSALPHAPTQEDPTPGSRKSVARKKRRSMRFRLACALHSLADRLAPTS</sequence>
<accession>A0A1E7JNB5</accession>
<protein>
    <submittedName>
        <fullName evidence="2">Uncharacterized protein</fullName>
    </submittedName>
</protein>
<dbReference type="STRING" id="933944.AN215_08430"/>
<dbReference type="Proteomes" id="UP000176087">
    <property type="component" value="Unassembled WGS sequence"/>
</dbReference>
<feature type="region of interest" description="Disordered" evidence="1">
    <location>
        <begin position="19"/>
        <end position="45"/>
    </location>
</feature>